<sequence>MTRPELFPGNPVLNAEHLCMKASLQYQNQRRHSLRINNVAVRRQRPFVVSTAMKPCSSSRPLRTSRQYQRYLFRANSTMATQPFDGLALLKWPYYQQNPSAHKAWMADYYYFMIQIYPRPFGYMHKSILSGLNLPSAWIINHSKRLLTMNLAESFHDRYVKSGDETRYWVPKRSASKETVPNRLDSTVAGVIRSGETPLDCMVRKIALEASISKEYIKDHIRSCGTVSYQMAITSKGLPGCQHIISHLYEMEFSPHLVPVPDDEVEKFTLMTLDEVKMALMEGEFVANRALVWLAYFIRHGIMTPENEPNFLQICERLHRKHDLFVVP</sequence>
<dbReference type="STRING" id="1095630.A0A2J6SM32"/>
<dbReference type="Proteomes" id="UP000235371">
    <property type="component" value="Unassembled WGS sequence"/>
</dbReference>
<proteinExistence type="predicted"/>
<accession>A0A2J6SM32</accession>
<protein>
    <recommendedName>
        <fullName evidence="1">Nudix hydrolase domain-containing protein</fullName>
    </recommendedName>
</protein>
<dbReference type="RefSeq" id="XP_024728722.1">
    <property type="nucleotide sequence ID" value="XM_024884078.1"/>
</dbReference>
<dbReference type="GeneID" id="36592155"/>
<dbReference type="InterPro" id="IPR000086">
    <property type="entry name" value="NUDIX_hydrolase_dom"/>
</dbReference>
<evidence type="ECO:0000313" key="2">
    <source>
        <dbReference type="EMBL" id="PMD51818.1"/>
    </source>
</evidence>
<evidence type="ECO:0000313" key="3">
    <source>
        <dbReference type="Proteomes" id="UP000235371"/>
    </source>
</evidence>
<name>A0A2J6SM32_9HELO</name>
<dbReference type="InterPro" id="IPR015797">
    <property type="entry name" value="NUDIX_hydrolase-like_dom_sf"/>
</dbReference>
<dbReference type="SUPFAM" id="SSF55811">
    <property type="entry name" value="Nudix"/>
    <property type="match status" value="1"/>
</dbReference>
<dbReference type="PROSITE" id="PS51462">
    <property type="entry name" value="NUDIX"/>
    <property type="match status" value="1"/>
</dbReference>
<dbReference type="Gene3D" id="3.90.79.10">
    <property type="entry name" value="Nucleoside Triphosphate Pyrophosphohydrolase"/>
    <property type="match status" value="1"/>
</dbReference>
<reference evidence="2 3" key="1">
    <citation type="submission" date="2016-04" db="EMBL/GenBank/DDBJ databases">
        <title>A degradative enzymes factory behind the ericoid mycorrhizal symbiosis.</title>
        <authorList>
            <consortium name="DOE Joint Genome Institute"/>
            <person name="Martino E."/>
            <person name="Morin E."/>
            <person name="Grelet G."/>
            <person name="Kuo A."/>
            <person name="Kohler A."/>
            <person name="Daghino S."/>
            <person name="Barry K."/>
            <person name="Choi C."/>
            <person name="Cichocki N."/>
            <person name="Clum A."/>
            <person name="Copeland A."/>
            <person name="Hainaut M."/>
            <person name="Haridas S."/>
            <person name="Labutti K."/>
            <person name="Lindquist E."/>
            <person name="Lipzen A."/>
            <person name="Khouja H.-R."/>
            <person name="Murat C."/>
            <person name="Ohm R."/>
            <person name="Olson A."/>
            <person name="Spatafora J."/>
            <person name="Veneault-Fourrey C."/>
            <person name="Henrissat B."/>
            <person name="Grigoriev I."/>
            <person name="Martin F."/>
            <person name="Perotto S."/>
        </authorList>
    </citation>
    <scope>NUCLEOTIDE SEQUENCE [LARGE SCALE GENOMIC DNA]</scope>
    <source>
        <strain evidence="2 3">E</strain>
    </source>
</reference>
<gene>
    <name evidence="2" type="ORF">K444DRAFT_637065</name>
</gene>
<dbReference type="CDD" id="cd03676">
    <property type="entry name" value="NUDIX_Tnr3_like"/>
    <property type="match status" value="1"/>
</dbReference>
<organism evidence="2 3">
    <name type="scientific">Hyaloscypha bicolor E</name>
    <dbReference type="NCBI Taxonomy" id="1095630"/>
    <lineage>
        <taxon>Eukaryota</taxon>
        <taxon>Fungi</taxon>
        <taxon>Dikarya</taxon>
        <taxon>Ascomycota</taxon>
        <taxon>Pezizomycotina</taxon>
        <taxon>Leotiomycetes</taxon>
        <taxon>Helotiales</taxon>
        <taxon>Hyaloscyphaceae</taxon>
        <taxon>Hyaloscypha</taxon>
        <taxon>Hyaloscypha bicolor</taxon>
    </lineage>
</organism>
<dbReference type="Pfam" id="PF00293">
    <property type="entry name" value="NUDIX"/>
    <property type="match status" value="1"/>
</dbReference>
<feature type="domain" description="Nudix hydrolase" evidence="1">
    <location>
        <begin position="146"/>
        <end position="295"/>
    </location>
</feature>
<dbReference type="EMBL" id="KZ613912">
    <property type="protein sequence ID" value="PMD51818.1"/>
    <property type="molecule type" value="Genomic_DNA"/>
</dbReference>
<dbReference type="InParanoid" id="A0A2J6SM32"/>
<dbReference type="AlphaFoldDB" id="A0A2J6SM32"/>
<evidence type="ECO:0000259" key="1">
    <source>
        <dbReference type="PROSITE" id="PS51462"/>
    </source>
</evidence>
<keyword evidence="3" id="KW-1185">Reference proteome</keyword>
<dbReference type="OrthoDB" id="10261522at2759"/>